<dbReference type="OrthoDB" id="107590at2157"/>
<evidence type="ECO:0000313" key="3">
    <source>
        <dbReference type="Proteomes" id="UP000007360"/>
    </source>
</evidence>
<dbReference type="Proteomes" id="UP000007360">
    <property type="component" value="Unassembled WGS sequence"/>
</dbReference>
<feature type="transmembrane region" description="Helical" evidence="1">
    <location>
        <begin position="119"/>
        <end position="143"/>
    </location>
</feature>
<name>K2RVW8_METFP</name>
<keyword evidence="1" id="KW-0812">Transmembrane</keyword>
<dbReference type="EMBL" id="AMPO01000001">
    <property type="protein sequence ID" value="EKF86885.1"/>
    <property type="molecule type" value="Genomic_DNA"/>
</dbReference>
<sequence length="233" mass="25760">MNVSEMVADSLKFPFSNVKRLLTLGILMATSILIIPAILAYGYNLRIIEYSFKDSNELPPFNEWLNMFVDGLKYVVVILIYRGIPAIIVGIISAIIIMSIAFSGQVTSFNAFITTSFQIFFVVGFIIMVFPYILSFIALPHIVKKDKLEASVKFKDIFGIIKNIGWVNYIIAVVVLTAFSAVVSALSAIPQLMNMGMITVYAVAAVVGFFIGSYVSAFSGRFLALIYNEGIEE</sequence>
<protein>
    <recommendedName>
        <fullName evidence="4">DUF4013 domain-containing protein</fullName>
    </recommendedName>
</protein>
<dbReference type="Pfam" id="PF13197">
    <property type="entry name" value="DUF4013"/>
    <property type="match status" value="1"/>
</dbReference>
<feature type="transmembrane region" description="Helical" evidence="1">
    <location>
        <begin position="21"/>
        <end position="44"/>
    </location>
</feature>
<accession>K2RVW8</accession>
<reference evidence="2 3" key="1">
    <citation type="journal article" date="2012" name="J. Bacteriol.">
        <title>Draft genome sequence of Methanobacterium formicicum DSM 3637, an archaebacterium isolated from the methane producer amoeba Pelomyxa palustris.</title>
        <authorList>
            <person name="Gutierrez G."/>
        </authorList>
    </citation>
    <scope>NUCLEOTIDE SEQUENCE [LARGE SCALE GENOMIC DNA]</scope>
    <source>
        <strain evidence="3">DSM 3637 / PP1</strain>
    </source>
</reference>
<keyword evidence="1" id="KW-1133">Transmembrane helix</keyword>
<dbReference type="AlphaFoldDB" id="K2RVW8"/>
<feature type="transmembrane region" description="Helical" evidence="1">
    <location>
        <begin position="195"/>
        <end position="215"/>
    </location>
</feature>
<feature type="transmembrane region" description="Helical" evidence="1">
    <location>
        <begin position="88"/>
        <end position="113"/>
    </location>
</feature>
<gene>
    <name evidence="2" type="ORF">A994_01325</name>
</gene>
<dbReference type="PATRIC" id="fig|1204725.3.peg.264"/>
<keyword evidence="1" id="KW-0472">Membrane</keyword>
<evidence type="ECO:0000256" key="1">
    <source>
        <dbReference type="SAM" id="Phobius"/>
    </source>
</evidence>
<organism evidence="2 3">
    <name type="scientific">Methanobacterium formicicum (strain DSM 3637 / PP1)</name>
    <dbReference type="NCBI Taxonomy" id="1204725"/>
    <lineage>
        <taxon>Archaea</taxon>
        <taxon>Methanobacteriati</taxon>
        <taxon>Methanobacteriota</taxon>
        <taxon>Methanomada group</taxon>
        <taxon>Methanobacteria</taxon>
        <taxon>Methanobacteriales</taxon>
        <taxon>Methanobacteriaceae</taxon>
        <taxon>Methanobacterium</taxon>
    </lineage>
</organism>
<evidence type="ECO:0000313" key="2">
    <source>
        <dbReference type="EMBL" id="EKF86885.1"/>
    </source>
</evidence>
<comment type="caution">
    <text evidence="2">The sequence shown here is derived from an EMBL/GenBank/DDBJ whole genome shotgun (WGS) entry which is preliminary data.</text>
</comment>
<proteinExistence type="predicted"/>
<dbReference type="RefSeq" id="WP_004029457.1">
    <property type="nucleotide sequence ID" value="NZ_AMPO01000001.1"/>
</dbReference>
<dbReference type="InterPro" id="IPR025098">
    <property type="entry name" value="DUF4013"/>
</dbReference>
<keyword evidence="3" id="KW-1185">Reference proteome</keyword>
<evidence type="ECO:0008006" key="4">
    <source>
        <dbReference type="Google" id="ProtNLM"/>
    </source>
</evidence>
<feature type="transmembrane region" description="Helical" evidence="1">
    <location>
        <begin position="164"/>
        <end position="189"/>
    </location>
</feature>